<evidence type="ECO:0000256" key="3">
    <source>
        <dbReference type="ARBA" id="ARBA00022771"/>
    </source>
</evidence>
<dbReference type="GO" id="GO:0000981">
    <property type="term" value="F:DNA-binding transcription factor activity, RNA polymerase II-specific"/>
    <property type="evidence" value="ECO:0007669"/>
    <property type="project" value="TreeGrafter"/>
</dbReference>
<dbReference type="PANTHER" id="PTHR24409:SF295">
    <property type="entry name" value="AZ2-RELATED"/>
    <property type="match status" value="1"/>
</dbReference>
<dbReference type="InterPro" id="IPR036236">
    <property type="entry name" value="Znf_C2H2_sf"/>
</dbReference>
<dbReference type="OrthoDB" id="3936150at2759"/>
<dbReference type="Gene3D" id="3.30.160.60">
    <property type="entry name" value="Classic Zinc Finger"/>
    <property type="match status" value="3"/>
</dbReference>
<accession>A0A8S1AGT5</accession>
<comment type="caution">
    <text evidence="7">The sequence shown here is derived from an EMBL/GenBank/DDBJ whole genome shotgun (WGS) entry which is preliminary data.</text>
</comment>
<keyword evidence="4" id="KW-0862">Zinc</keyword>
<evidence type="ECO:0000256" key="5">
    <source>
        <dbReference type="PROSITE-ProRule" id="PRU00042"/>
    </source>
</evidence>
<dbReference type="SMART" id="SM00355">
    <property type="entry name" value="ZnF_C2H2"/>
    <property type="match status" value="6"/>
</dbReference>
<dbReference type="GO" id="GO:0000977">
    <property type="term" value="F:RNA polymerase II transcription regulatory region sequence-specific DNA binding"/>
    <property type="evidence" value="ECO:0007669"/>
    <property type="project" value="TreeGrafter"/>
</dbReference>
<organism evidence="7 8">
    <name type="scientific">Arctia plantaginis</name>
    <name type="common">Wood tiger moth</name>
    <name type="synonym">Phalaena plantaginis</name>
    <dbReference type="NCBI Taxonomy" id="874455"/>
    <lineage>
        <taxon>Eukaryota</taxon>
        <taxon>Metazoa</taxon>
        <taxon>Ecdysozoa</taxon>
        <taxon>Arthropoda</taxon>
        <taxon>Hexapoda</taxon>
        <taxon>Insecta</taxon>
        <taxon>Pterygota</taxon>
        <taxon>Neoptera</taxon>
        <taxon>Endopterygota</taxon>
        <taxon>Lepidoptera</taxon>
        <taxon>Glossata</taxon>
        <taxon>Ditrysia</taxon>
        <taxon>Noctuoidea</taxon>
        <taxon>Erebidae</taxon>
        <taxon>Arctiinae</taxon>
        <taxon>Arctia</taxon>
    </lineage>
</organism>
<dbReference type="Pfam" id="PF00096">
    <property type="entry name" value="zf-C2H2"/>
    <property type="match status" value="5"/>
</dbReference>
<dbReference type="PANTHER" id="PTHR24409">
    <property type="entry name" value="ZINC FINGER PROTEIN 142"/>
    <property type="match status" value="1"/>
</dbReference>
<protein>
    <recommendedName>
        <fullName evidence="6">C2H2-type domain-containing protein</fullName>
    </recommendedName>
</protein>
<dbReference type="PROSITE" id="PS50157">
    <property type="entry name" value="ZINC_FINGER_C2H2_2"/>
    <property type="match status" value="6"/>
</dbReference>
<feature type="domain" description="C2H2-type" evidence="6">
    <location>
        <begin position="328"/>
        <end position="350"/>
    </location>
</feature>
<keyword evidence="1" id="KW-0479">Metal-binding</keyword>
<feature type="domain" description="C2H2-type" evidence="6">
    <location>
        <begin position="240"/>
        <end position="268"/>
    </location>
</feature>
<feature type="domain" description="C2H2-type" evidence="6">
    <location>
        <begin position="188"/>
        <end position="211"/>
    </location>
</feature>
<dbReference type="SUPFAM" id="SSF57667">
    <property type="entry name" value="beta-beta-alpha zinc fingers"/>
    <property type="match status" value="3"/>
</dbReference>
<dbReference type="SMART" id="SM00868">
    <property type="entry name" value="zf-AD"/>
    <property type="match status" value="1"/>
</dbReference>
<evidence type="ECO:0000256" key="4">
    <source>
        <dbReference type="ARBA" id="ARBA00022833"/>
    </source>
</evidence>
<dbReference type="InterPro" id="IPR013087">
    <property type="entry name" value="Znf_C2H2_type"/>
</dbReference>
<evidence type="ECO:0000256" key="2">
    <source>
        <dbReference type="ARBA" id="ARBA00022737"/>
    </source>
</evidence>
<gene>
    <name evidence="7" type="ORF">APLA_LOCUS10944</name>
</gene>
<feature type="domain" description="C2H2-type" evidence="6">
    <location>
        <begin position="160"/>
        <end position="188"/>
    </location>
</feature>
<name>A0A8S1AGT5_ARCPL</name>
<dbReference type="GO" id="GO:0008270">
    <property type="term" value="F:zinc ion binding"/>
    <property type="evidence" value="ECO:0007669"/>
    <property type="project" value="UniProtKB-KW"/>
</dbReference>
<dbReference type="InterPro" id="IPR012934">
    <property type="entry name" value="Znf_AD"/>
</dbReference>
<keyword evidence="3 5" id="KW-0863">Zinc-finger</keyword>
<dbReference type="AlphaFoldDB" id="A0A8S1AGT5"/>
<dbReference type="GO" id="GO:0005634">
    <property type="term" value="C:nucleus"/>
    <property type="evidence" value="ECO:0007669"/>
    <property type="project" value="InterPro"/>
</dbReference>
<evidence type="ECO:0000259" key="6">
    <source>
        <dbReference type="PROSITE" id="PS50157"/>
    </source>
</evidence>
<feature type="domain" description="C2H2-type" evidence="6">
    <location>
        <begin position="214"/>
        <end position="236"/>
    </location>
</feature>
<evidence type="ECO:0000313" key="8">
    <source>
        <dbReference type="Proteomes" id="UP000494256"/>
    </source>
</evidence>
<reference evidence="7 8" key="1">
    <citation type="submission" date="2020-04" db="EMBL/GenBank/DDBJ databases">
        <authorList>
            <person name="Wallbank WR R."/>
            <person name="Pardo Diaz C."/>
            <person name="Kozak K."/>
            <person name="Martin S."/>
            <person name="Jiggins C."/>
            <person name="Moest M."/>
            <person name="Warren A I."/>
            <person name="Byers J.R.P. K."/>
            <person name="Montejo-Kovacevich G."/>
            <person name="Yen C E."/>
        </authorList>
    </citation>
    <scope>NUCLEOTIDE SEQUENCE [LARGE SCALE GENOMIC DNA]</scope>
</reference>
<keyword evidence="2" id="KW-0677">Repeat</keyword>
<dbReference type="Proteomes" id="UP000494256">
    <property type="component" value="Unassembled WGS sequence"/>
</dbReference>
<evidence type="ECO:0000313" key="7">
    <source>
        <dbReference type="EMBL" id="CAB3245104.1"/>
    </source>
</evidence>
<evidence type="ECO:0000256" key="1">
    <source>
        <dbReference type="ARBA" id="ARBA00022723"/>
    </source>
</evidence>
<sequence length="459" mass="52979">MTPISATLNSLINGKRDVCCLCLNAIHEQPIRLTDDIIINMNTKECDKTVEEVLKSIFDEGMHNYITTFNTVCGQCTKLALSFYKFKQTCLINAEYFTNILDAVANSMEYTTNEFSDSKSLFVSLNIEDFTSKHYYDMKRAPCTRKSALKRFHSLDTNMLTCEECHKEFHTVWSLRNHCLRVHAPKKFKCHECPRSYGSAAFLESHINESHCTVVCSECGKTFYNRHTLKMHELGHHLILVCQDCGRVYKNKATFKKHIEHNVCGQKTRANPSEAKFTCDYCNKKYTQKMSLRVHIQYEHGNYKPHICEWCASRRSDHVKRHHLGGNLECEICHSKFRSRSYLFRHKKTHMISNDKLNLTYGGPKSNTPKASCTDQSISLLTKNNVKQETSSTNHIWKIDKRGVDIPSFQNVIEATDVQITNFVNSTYEEHNTEHSDDKVYLEMSEETEDLMKLAGIGT</sequence>
<dbReference type="EMBL" id="CADEBD010000324">
    <property type="protein sequence ID" value="CAB3245104.1"/>
    <property type="molecule type" value="Genomic_DNA"/>
</dbReference>
<feature type="domain" description="C2H2-type" evidence="6">
    <location>
        <begin position="277"/>
        <end position="305"/>
    </location>
</feature>
<dbReference type="PROSITE" id="PS00028">
    <property type="entry name" value="ZINC_FINGER_C2H2_1"/>
    <property type="match status" value="3"/>
</dbReference>
<proteinExistence type="predicted"/>